<dbReference type="InterPro" id="IPR010614">
    <property type="entry name" value="RAD3-like_helicase_DEAD"/>
</dbReference>
<keyword evidence="19" id="KW-1185">Reference proteome</keyword>
<keyword evidence="12" id="KW-0234">DNA repair</keyword>
<comment type="cofactor">
    <cofactor evidence="1">
        <name>[4Fe-4S] cluster</name>
        <dbReference type="ChEBI" id="CHEBI:49883"/>
    </cofactor>
</comment>
<dbReference type="Proteomes" id="UP000243547">
    <property type="component" value="Unassembled WGS sequence"/>
</dbReference>
<evidence type="ECO:0000256" key="16">
    <source>
        <dbReference type="ARBA" id="ARBA00048954"/>
    </source>
</evidence>
<comment type="similarity">
    <text evidence="14">Belongs to the helicase family. DinG subfamily.</text>
</comment>
<dbReference type="InterPro" id="IPR006554">
    <property type="entry name" value="Helicase-like_DEXD_c2"/>
</dbReference>
<dbReference type="GO" id="GO:0051539">
    <property type="term" value="F:4 iron, 4 sulfur cluster binding"/>
    <property type="evidence" value="ECO:0007669"/>
    <property type="project" value="UniProtKB-KW"/>
</dbReference>
<evidence type="ECO:0000256" key="4">
    <source>
        <dbReference type="ARBA" id="ARBA00022741"/>
    </source>
</evidence>
<keyword evidence="3" id="KW-0479">Metal-binding</keyword>
<dbReference type="Pfam" id="PF06733">
    <property type="entry name" value="DEAD_2"/>
    <property type="match status" value="1"/>
</dbReference>
<sequence>MKEQKLKIAEDIKKRIKHAIEEAKGNEVFFKGLVNERKIIWDVQVLARGNKFSVPACLYDLEPGDIVIHNHPSGNLTPSSADINIAAKLGADGIGFLIIDNWGEEVYVVVEPYFPSEDIPVSLDSIEKILGERGRIACHLENYEYRQEQITMAKKIALSLNNQQHLLVEAGTGTGKSLAYLIPAILWAVKNKKRVVVSTNTINLQEQIMYKDIPFLQRVLVDKFKGVLVKGRSNYLCLRKLDSLETDNLLEGVDEDLLELKALKEWGKKTIDGSRADLTFMPKETNWEQVCSEGDLCLKVHCQHYKDCFFFKARRESATADILVVNHHLLFADIALKAKGLESGVLPKYHSIVFDEAHNIEDTATTYFGYKINKYLGIKQFTRLFYTKGGKQRGFLIDLNYKIAADKYVPPILKGRVNDLIIMELIPQLGEMVKKTGQFFDNTYNLLNGDTKVRLTPEFIKKAEYKDIENQCIIYIQELGKFIENLKKLLTTLEEIPSNAFEGVLPQVIELNAYIKRLEGVAETLDYLFLQEVKGDVKWLEQSGTLKNKYVTVNSAPLDISFALNENIYTLYQSVILTSATLTTGGNFYYIKKRLGLDLCGYKLEELILPSPFNYKEQVLFCVPTNLPEPNKGDFDSAITEHLYQLILATKGRAFVLFTSFKLLNETYGKLKEKLQDMGINCFKQGEMQRHLLLQNFKKDISSVLFATSSFWEGVDVQGEALSNVILVKLPFSVPDEPIVEARQELIQQKGGNPFMEYQVPQAVLKFKQGFGRLIRSKEDKGVVVVTDKRILTKAYGKIFLKSLPQCNELAGDLRQITERISDFI</sequence>
<keyword evidence="7 18" id="KW-0347">Helicase</keyword>
<evidence type="ECO:0000256" key="8">
    <source>
        <dbReference type="ARBA" id="ARBA00022840"/>
    </source>
</evidence>
<dbReference type="RefSeq" id="WP_072906319.1">
    <property type="nucleotide sequence ID" value="NZ_FRAI01000006.1"/>
</dbReference>
<dbReference type="GO" id="GO:0005524">
    <property type="term" value="F:ATP binding"/>
    <property type="evidence" value="ECO:0007669"/>
    <property type="project" value="UniProtKB-KW"/>
</dbReference>
<evidence type="ECO:0000256" key="2">
    <source>
        <dbReference type="ARBA" id="ARBA00022485"/>
    </source>
</evidence>
<dbReference type="FunFam" id="3.40.50.300:FF:000437">
    <property type="entry name" value="ATP-dependent DNA helicase DinG"/>
    <property type="match status" value="1"/>
</dbReference>
<keyword evidence="6" id="KW-0378">Hydrolase</keyword>
<dbReference type="InterPro" id="IPR014001">
    <property type="entry name" value="Helicase_ATP-bd"/>
</dbReference>
<dbReference type="InterPro" id="IPR006555">
    <property type="entry name" value="ATP-dep_Helicase_C"/>
</dbReference>
<evidence type="ECO:0000256" key="9">
    <source>
        <dbReference type="ARBA" id="ARBA00023004"/>
    </source>
</evidence>
<evidence type="ECO:0000256" key="1">
    <source>
        <dbReference type="ARBA" id="ARBA00001966"/>
    </source>
</evidence>
<dbReference type="InterPro" id="IPR045028">
    <property type="entry name" value="DinG/Rad3-like"/>
</dbReference>
<keyword evidence="11" id="KW-0238">DNA-binding</keyword>
<evidence type="ECO:0000256" key="10">
    <source>
        <dbReference type="ARBA" id="ARBA00023014"/>
    </source>
</evidence>
<keyword evidence="8" id="KW-0067">ATP-binding</keyword>
<dbReference type="STRING" id="1120989.SAMN02745227_00688"/>
<keyword evidence="9" id="KW-0408">Iron</keyword>
<dbReference type="InterPro" id="IPR025657">
    <property type="entry name" value="RadC_JAB"/>
</dbReference>
<protein>
    <recommendedName>
        <fullName evidence="15">DNA 5'-3' helicase</fullName>
        <ecNumber evidence="15">5.6.2.3</ecNumber>
    </recommendedName>
</protein>
<dbReference type="InterPro" id="IPR020891">
    <property type="entry name" value="UPF0758_CS"/>
</dbReference>
<dbReference type="SMART" id="SM00491">
    <property type="entry name" value="HELICc2"/>
    <property type="match status" value="1"/>
</dbReference>
<dbReference type="Gene3D" id="3.40.140.10">
    <property type="entry name" value="Cytidine Deaminase, domain 2"/>
    <property type="match status" value="1"/>
</dbReference>
<dbReference type="GO" id="GO:0046872">
    <property type="term" value="F:metal ion binding"/>
    <property type="evidence" value="ECO:0007669"/>
    <property type="project" value="UniProtKB-KW"/>
</dbReference>
<reference evidence="19" key="1">
    <citation type="submission" date="2016-11" db="EMBL/GenBank/DDBJ databases">
        <authorList>
            <person name="Varghese N."/>
            <person name="Submissions S."/>
        </authorList>
    </citation>
    <scope>NUCLEOTIDE SEQUENCE [LARGE SCALE GENOMIC DNA]</scope>
    <source>
        <strain evidence="19">DSM 14826</strain>
    </source>
</reference>
<evidence type="ECO:0000313" key="18">
    <source>
        <dbReference type="EMBL" id="SHJ79178.1"/>
    </source>
</evidence>
<keyword evidence="2" id="KW-0004">4Fe-4S</keyword>
<evidence type="ECO:0000256" key="13">
    <source>
        <dbReference type="ARBA" id="ARBA00023235"/>
    </source>
</evidence>
<keyword evidence="4" id="KW-0547">Nucleotide-binding</keyword>
<dbReference type="GO" id="GO:0003677">
    <property type="term" value="F:DNA binding"/>
    <property type="evidence" value="ECO:0007669"/>
    <property type="project" value="UniProtKB-KW"/>
</dbReference>
<dbReference type="PANTHER" id="PTHR11472:SF34">
    <property type="entry name" value="REGULATOR OF TELOMERE ELONGATION HELICASE 1"/>
    <property type="match status" value="1"/>
</dbReference>
<evidence type="ECO:0000313" key="19">
    <source>
        <dbReference type="Proteomes" id="UP000243547"/>
    </source>
</evidence>
<gene>
    <name evidence="18" type="ORF">SAMN02745227_00688</name>
</gene>
<evidence type="ECO:0000256" key="6">
    <source>
        <dbReference type="ARBA" id="ARBA00022801"/>
    </source>
</evidence>
<accession>A0A1M6M6W5</accession>
<comment type="catalytic activity">
    <reaction evidence="16">
        <text>ATP + H2O = ADP + phosphate + H(+)</text>
        <dbReference type="Rhea" id="RHEA:13065"/>
        <dbReference type="ChEBI" id="CHEBI:15377"/>
        <dbReference type="ChEBI" id="CHEBI:15378"/>
        <dbReference type="ChEBI" id="CHEBI:30616"/>
        <dbReference type="ChEBI" id="CHEBI:43474"/>
        <dbReference type="ChEBI" id="CHEBI:456216"/>
        <dbReference type="EC" id="5.6.2.3"/>
    </reaction>
</comment>
<dbReference type="EMBL" id="FRAI01000006">
    <property type="protein sequence ID" value="SHJ79178.1"/>
    <property type="molecule type" value="Genomic_DNA"/>
</dbReference>
<dbReference type="Pfam" id="PF13307">
    <property type="entry name" value="Helicase_C_2"/>
    <property type="match status" value="1"/>
</dbReference>
<dbReference type="AlphaFoldDB" id="A0A1M6M6W5"/>
<dbReference type="InterPro" id="IPR014013">
    <property type="entry name" value="Helic_SF1/SF2_ATP-bd_DinG/Rad3"/>
</dbReference>
<keyword evidence="10" id="KW-0411">Iron-sulfur</keyword>
<evidence type="ECO:0000256" key="11">
    <source>
        <dbReference type="ARBA" id="ARBA00023125"/>
    </source>
</evidence>
<dbReference type="GO" id="GO:0006281">
    <property type="term" value="P:DNA repair"/>
    <property type="evidence" value="ECO:0007669"/>
    <property type="project" value="UniProtKB-KW"/>
</dbReference>
<dbReference type="SMART" id="SM00488">
    <property type="entry name" value="DEXDc2"/>
    <property type="match status" value="1"/>
</dbReference>
<evidence type="ECO:0000256" key="12">
    <source>
        <dbReference type="ARBA" id="ARBA00023204"/>
    </source>
</evidence>
<evidence type="ECO:0000256" key="14">
    <source>
        <dbReference type="ARBA" id="ARBA00038058"/>
    </source>
</evidence>
<dbReference type="OrthoDB" id="9803913at2"/>
<dbReference type="InterPro" id="IPR011545">
    <property type="entry name" value="DEAD/DEAH_box_helicase_dom"/>
</dbReference>
<dbReference type="GO" id="GO:0016818">
    <property type="term" value="F:hydrolase activity, acting on acid anhydrides, in phosphorus-containing anhydrides"/>
    <property type="evidence" value="ECO:0007669"/>
    <property type="project" value="InterPro"/>
</dbReference>
<evidence type="ECO:0000256" key="15">
    <source>
        <dbReference type="ARBA" id="ARBA00044969"/>
    </source>
</evidence>
<dbReference type="GO" id="GO:0043139">
    <property type="term" value="F:5'-3' DNA helicase activity"/>
    <property type="evidence" value="ECO:0007669"/>
    <property type="project" value="UniProtKB-EC"/>
</dbReference>
<dbReference type="SUPFAM" id="SSF52540">
    <property type="entry name" value="P-loop containing nucleoside triphosphate hydrolases"/>
    <property type="match status" value="1"/>
</dbReference>
<dbReference type="Pfam" id="PF00270">
    <property type="entry name" value="DEAD"/>
    <property type="match status" value="1"/>
</dbReference>
<evidence type="ECO:0000256" key="5">
    <source>
        <dbReference type="ARBA" id="ARBA00022763"/>
    </source>
</evidence>
<keyword evidence="5" id="KW-0227">DNA damage</keyword>
<dbReference type="Pfam" id="PF04002">
    <property type="entry name" value="RadC"/>
    <property type="match status" value="1"/>
</dbReference>
<evidence type="ECO:0000256" key="7">
    <source>
        <dbReference type="ARBA" id="ARBA00022806"/>
    </source>
</evidence>
<dbReference type="PROSITE" id="PS51193">
    <property type="entry name" value="HELICASE_ATP_BIND_2"/>
    <property type="match status" value="1"/>
</dbReference>
<dbReference type="PROSITE" id="PS01302">
    <property type="entry name" value="UPF0758"/>
    <property type="match status" value="1"/>
</dbReference>
<keyword evidence="13" id="KW-0413">Isomerase</keyword>
<dbReference type="Gene3D" id="3.40.50.300">
    <property type="entry name" value="P-loop containing nucleotide triphosphate hydrolases"/>
    <property type="match status" value="2"/>
</dbReference>
<feature type="domain" description="Helicase ATP-binding" evidence="17">
    <location>
        <begin position="135"/>
        <end position="406"/>
    </location>
</feature>
<dbReference type="EC" id="5.6.2.3" evidence="15"/>
<dbReference type="InterPro" id="IPR027417">
    <property type="entry name" value="P-loop_NTPase"/>
</dbReference>
<proteinExistence type="inferred from homology"/>
<name>A0A1M6M6W5_9FIRM</name>
<dbReference type="SMART" id="SM00487">
    <property type="entry name" value="DEXDc"/>
    <property type="match status" value="1"/>
</dbReference>
<dbReference type="PANTHER" id="PTHR11472">
    <property type="entry name" value="DNA REPAIR DEAD HELICASE RAD3/XP-D SUBFAMILY MEMBER"/>
    <property type="match status" value="1"/>
</dbReference>
<evidence type="ECO:0000256" key="3">
    <source>
        <dbReference type="ARBA" id="ARBA00022723"/>
    </source>
</evidence>
<organism evidence="18 19">
    <name type="scientific">Anaerobranca californiensis DSM 14826</name>
    <dbReference type="NCBI Taxonomy" id="1120989"/>
    <lineage>
        <taxon>Bacteria</taxon>
        <taxon>Bacillati</taxon>
        <taxon>Bacillota</taxon>
        <taxon>Clostridia</taxon>
        <taxon>Eubacteriales</taxon>
        <taxon>Proteinivoracaceae</taxon>
        <taxon>Anaerobranca</taxon>
    </lineage>
</organism>
<evidence type="ECO:0000259" key="17">
    <source>
        <dbReference type="PROSITE" id="PS51193"/>
    </source>
</evidence>